<dbReference type="Proteomes" id="UP000190064">
    <property type="component" value="Unassembled WGS sequence"/>
</dbReference>
<protein>
    <submittedName>
        <fullName evidence="2">Uncharacterized protein</fullName>
    </submittedName>
</protein>
<evidence type="ECO:0000313" key="3">
    <source>
        <dbReference type="Proteomes" id="UP000190064"/>
    </source>
</evidence>
<dbReference type="RefSeq" id="WP_078320547.1">
    <property type="nucleotide sequence ID" value="NZ_FXTS01000009.1"/>
</dbReference>
<organism evidence="2 3">
    <name type="scientific">Oceanospirillum linum</name>
    <dbReference type="NCBI Taxonomy" id="966"/>
    <lineage>
        <taxon>Bacteria</taxon>
        <taxon>Pseudomonadati</taxon>
        <taxon>Pseudomonadota</taxon>
        <taxon>Gammaproteobacteria</taxon>
        <taxon>Oceanospirillales</taxon>
        <taxon>Oceanospirillaceae</taxon>
        <taxon>Oceanospirillum</taxon>
    </lineage>
</organism>
<reference evidence="2" key="1">
    <citation type="submission" date="2017-02" db="EMBL/GenBank/DDBJ databases">
        <title>Draft Genome Sequence of the Salt Water Bacterium Oceanospirillum linum ATCC 11336.</title>
        <authorList>
            <person name="Trachtenberg A.M."/>
            <person name="Carney J.G."/>
            <person name="Linnane J.D."/>
            <person name="Rheaume B.A."/>
            <person name="Pitts N.L."/>
            <person name="Mykles D.L."/>
            <person name="Maclea K.S."/>
        </authorList>
    </citation>
    <scope>NUCLEOTIDE SEQUENCE [LARGE SCALE GENOMIC DNA]</scope>
    <source>
        <strain evidence="2">ATCC 11336</strain>
    </source>
</reference>
<name>A0A1T1H8J5_OCELI</name>
<evidence type="ECO:0000256" key="1">
    <source>
        <dbReference type="SAM" id="MobiDB-lite"/>
    </source>
</evidence>
<accession>A0A1T1H8J5</accession>
<dbReference type="AlphaFoldDB" id="A0A1T1H8J5"/>
<dbReference type="EMBL" id="MTSD02000008">
    <property type="protein sequence ID" value="OOV86199.1"/>
    <property type="molecule type" value="Genomic_DNA"/>
</dbReference>
<evidence type="ECO:0000313" key="2">
    <source>
        <dbReference type="EMBL" id="OOV86199.1"/>
    </source>
</evidence>
<feature type="compositionally biased region" description="Basic and acidic residues" evidence="1">
    <location>
        <begin position="76"/>
        <end position="86"/>
    </location>
</feature>
<dbReference type="STRING" id="966.BTA35_0214565"/>
<sequence length="99" mass="11081">MPSLNELASKKVHLLNERVMPDYISKASDTGFAVMGIARMLAERSELTVEEKQCLLSALERLGDSLTDLSESVENQRHEINEDIKQHLNPLQQGGPRHA</sequence>
<feature type="region of interest" description="Disordered" evidence="1">
    <location>
        <begin position="76"/>
        <end position="99"/>
    </location>
</feature>
<keyword evidence="3" id="KW-1185">Reference proteome</keyword>
<comment type="caution">
    <text evidence="2">The sequence shown here is derived from an EMBL/GenBank/DDBJ whole genome shotgun (WGS) entry which is preliminary data.</text>
</comment>
<gene>
    <name evidence="2" type="ORF">BTA35_0214565</name>
</gene>
<proteinExistence type="predicted"/>